<name>A0A1I4A9L0_9HYPH</name>
<dbReference type="STRING" id="414703.SAMN04488125_102298"/>
<accession>A0A1I4A9L0</accession>
<dbReference type="InterPro" id="IPR000160">
    <property type="entry name" value="GGDEF_dom"/>
</dbReference>
<dbReference type="OrthoDB" id="9812260at2"/>
<dbReference type="Gene3D" id="3.30.70.270">
    <property type="match status" value="1"/>
</dbReference>
<feature type="domain" description="GGDEF" evidence="4">
    <location>
        <begin position="235"/>
        <end position="365"/>
    </location>
</feature>
<dbReference type="InterPro" id="IPR050469">
    <property type="entry name" value="Diguanylate_Cyclase"/>
</dbReference>
<dbReference type="CDD" id="cd01949">
    <property type="entry name" value="GGDEF"/>
    <property type="match status" value="1"/>
</dbReference>
<feature type="transmembrane region" description="Helical" evidence="3">
    <location>
        <begin position="36"/>
        <end position="54"/>
    </location>
</feature>
<comment type="catalytic activity">
    <reaction evidence="2">
        <text>2 GTP = 3',3'-c-di-GMP + 2 diphosphate</text>
        <dbReference type="Rhea" id="RHEA:24898"/>
        <dbReference type="ChEBI" id="CHEBI:33019"/>
        <dbReference type="ChEBI" id="CHEBI:37565"/>
        <dbReference type="ChEBI" id="CHEBI:58805"/>
        <dbReference type="EC" id="2.7.7.65"/>
    </reaction>
</comment>
<dbReference type="EC" id="2.7.7.65" evidence="1"/>
<dbReference type="GO" id="GO:0052621">
    <property type="term" value="F:diguanylate cyclase activity"/>
    <property type="evidence" value="ECO:0007669"/>
    <property type="project" value="UniProtKB-EC"/>
</dbReference>
<evidence type="ECO:0000256" key="2">
    <source>
        <dbReference type="ARBA" id="ARBA00034247"/>
    </source>
</evidence>
<protein>
    <recommendedName>
        <fullName evidence="1">diguanylate cyclase</fullName>
        <ecNumber evidence="1">2.7.7.65</ecNumber>
    </recommendedName>
</protein>
<dbReference type="RefSeq" id="WP_091942255.1">
    <property type="nucleotide sequence ID" value="NZ_FOSV01000002.1"/>
</dbReference>
<feature type="transmembrane region" description="Helical" evidence="3">
    <location>
        <begin position="181"/>
        <end position="203"/>
    </location>
</feature>
<dbReference type="PANTHER" id="PTHR45138:SF9">
    <property type="entry name" value="DIGUANYLATE CYCLASE DGCM-RELATED"/>
    <property type="match status" value="1"/>
</dbReference>
<sequence>MDFSVPTLQFTDFLVFGSCGAIFLCAWWLQRQKTYFLLFGLSYAVCAFMAVWFVDFGAYGSVWSPLGWSLAGSTFWVGLRLFDGRRGTTGPMLALFVLPTATHILLSLAGFGPVAVNVGSTLTYALHEGAMALDVFVHARTLPAPRSPLRRLIGLALLATAVAIVLPVLPLSEAGTQSTIVLIFVVDHVASIILTTSILALEAEKAHAVVARMARTDPLTGALNREGLSLAETGAAGGVILADLDHFKAVNDRFGHAGGDAVLREFARRAGTVLPGGGHLARLGGEEFAILLPDHDRSATEALAERLRHGVGRAPVPWKAAAIPVTVSLGVAMRRRGESLDAALERADAALYAAKAAGRNRVRVA</sequence>
<dbReference type="NCBIfam" id="TIGR00254">
    <property type="entry name" value="GGDEF"/>
    <property type="match status" value="1"/>
</dbReference>
<dbReference type="GO" id="GO:0005886">
    <property type="term" value="C:plasma membrane"/>
    <property type="evidence" value="ECO:0007669"/>
    <property type="project" value="TreeGrafter"/>
</dbReference>
<feature type="transmembrane region" description="Helical" evidence="3">
    <location>
        <begin position="152"/>
        <end position="169"/>
    </location>
</feature>
<dbReference type="GO" id="GO:0043709">
    <property type="term" value="P:cell adhesion involved in single-species biofilm formation"/>
    <property type="evidence" value="ECO:0007669"/>
    <property type="project" value="TreeGrafter"/>
</dbReference>
<dbReference type="SUPFAM" id="SSF55073">
    <property type="entry name" value="Nucleotide cyclase"/>
    <property type="match status" value="1"/>
</dbReference>
<dbReference type="PANTHER" id="PTHR45138">
    <property type="entry name" value="REGULATORY COMPONENTS OF SENSORY TRANSDUCTION SYSTEM"/>
    <property type="match status" value="1"/>
</dbReference>
<dbReference type="Pfam" id="PF00990">
    <property type="entry name" value="GGDEF"/>
    <property type="match status" value="1"/>
</dbReference>
<dbReference type="AlphaFoldDB" id="A0A1I4A9L0"/>
<dbReference type="InterPro" id="IPR043128">
    <property type="entry name" value="Rev_trsase/Diguanyl_cyclase"/>
</dbReference>
<reference evidence="6" key="1">
    <citation type="submission" date="2016-10" db="EMBL/GenBank/DDBJ databases">
        <authorList>
            <person name="Varghese N."/>
            <person name="Submissions S."/>
        </authorList>
    </citation>
    <scope>NUCLEOTIDE SEQUENCE [LARGE SCALE GENOMIC DNA]</scope>
    <source>
        <strain evidence="6">CGMCC 1.6474</strain>
    </source>
</reference>
<dbReference type="Proteomes" id="UP000198804">
    <property type="component" value="Unassembled WGS sequence"/>
</dbReference>
<dbReference type="EMBL" id="FOSV01000002">
    <property type="protein sequence ID" value="SFK53102.1"/>
    <property type="molecule type" value="Genomic_DNA"/>
</dbReference>
<feature type="transmembrane region" description="Helical" evidence="3">
    <location>
        <begin position="94"/>
        <end position="116"/>
    </location>
</feature>
<keyword evidence="3" id="KW-1133">Transmembrane helix</keyword>
<organism evidence="5 6">
    <name type="scientific">Methylorubrum salsuginis</name>
    <dbReference type="NCBI Taxonomy" id="414703"/>
    <lineage>
        <taxon>Bacteria</taxon>
        <taxon>Pseudomonadati</taxon>
        <taxon>Pseudomonadota</taxon>
        <taxon>Alphaproteobacteria</taxon>
        <taxon>Hyphomicrobiales</taxon>
        <taxon>Methylobacteriaceae</taxon>
        <taxon>Methylorubrum</taxon>
    </lineage>
</organism>
<proteinExistence type="predicted"/>
<keyword evidence="3" id="KW-0472">Membrane</keyword>
<keyword evidence="3" id="KW-0812">Transmembrane</keyword>
<gene>
    <name evidence="5" type="ORF">SAMN04488125_102298</name>
</gene>
<dbReference type="InterPro" id="IPR029787">
    <property type="entry name" value="Nucleotide_cyclase"/>
</dbReference>
<feature type="transmembrane region" description="Helical" evidence="3">
    <location>
        <begin position="13"/>
        <end position="29"/>
    </location>
</feature>
<evidence type="ECO:0000256" key="3">
    <source>
        <dbReference type="SAM" id="Phobius"/>
    </source>
</evidence>
<dbReference type="SMART" id="SM00267">
    <property type="entry name" value="GGDEF"/>
    <property type="match status" value="1"/>
</dbReference>
<evidence type="ECO:0000313" key="5">
    <source>
        <dbReference type="EMBL" id="SFK53102.1"/>
    </source>
</evidence>
<keyword evidence="6" id="KW-1185">Reference proteome</keyword>
<dbReference type="GO" id="GO:1902201">
    <property type="term" value="P:negative regulation of bacterial-type flagellum-dependent cell motility"/>
    <property type="evidence" value="ECO:0007669"/>
    <property type="project" value="TreeGrafter"/>
</dbReference>
<dbReference type="PROSITE" id="PS50887">
    <property type="entry name" value="GGDEF"/>
    <property type="match status" value="1"/>
</dbReference>
<evidence type="ECO:0000313" key="6">
    <source>
        <dbReference type="Proteomes" id="UP000198804"/>
    </source>
</evidence>
<evidence type="ECO:0000256" key="1">
    <source>
        <dbReference type="ARBA" id="ARBA00012528"/>
    </source>
</evidence>
<evidence type="ECO:0000259" key="4">
    <source>
        <dbReference type="PROSITE" id="PS50887"/>
    </source>
</evidence>